<organism evidence="7 8">
    <name type="scientific">Laspinema olomoucense D3b</name>
    <dbReference type="NCBI Taxonomy" id="2953688"/>
    <lineage>
        <taxon>Bacteria</taxon>
        <taxon>Bacillati</taxon>
        <taxon>Cyanobacteriota</taxon>
        <taxon>Cyanophyceae</taxon>
        <taxon>Oscillatoriophycideae</taxon>
        <taxon>Oscillatoriales</taxon>
        <taxon>Laspinemataceae</taxon>
        <taxon>Laspinema</taxon>
        <taxon>Laspinema olomoucense</taxon>
    </lineage>
</organism>
<gene>
    <name evidence="5 7" type="primary">cbiD</name>
    <name evidence="7" type="ORF">NG792_13105</name>
</gene>
<keyword evidence="2 5" id="KW-0489">Methyltransferase</keyword>
<dbReference type="HAMAP" id="MF_00787">
    <property type="entry name" value="CbiD"/>
    <property type="match status" value="1"/>
</dbReference>
<proteinExistence type="inferred from homology"/>
<dbReference type="InterPro" id="IPR002748">
    <property type="entry name" value="CbiD"/>
</dbReference>
<reference evidence="7 8" key="1">
    <citation type="journal article" date="2022" name="Front. Microbiol.">
        <title>High genomic differentiation and limited gene flow indicate recent cryptic speciation within the genus Laspinema (cyanobacteria).</title>
        <authorList>
            <person name="Stanojkovic A."/>
            <person name="Skoupy S."/>
            <person name="Skaloud P."/>
            <person name="Dvorak P."/>
        </authorList>
    </citation>
    <scope>NUCLEOTIDE SEQUENCE [LARGE SCALE GENOMIC DNA]</scope>
    <source>
        <strain evidence="7 8">D3b</strain>
    </source>
</reference>
<keyword evidence="8" id="KW-1185">Reference proteome</keyword>
<dbReference type="Pfam" id="PF01888">
    <property type="entry name" value="CbiD"/>
    <property type="match status" value="1"/>
</dbReference>
<evidence type="ECO:0000313" key="7">
    <source>
        <dbReference type="EMBL" id="MCT7978649.1"/>
    </source>
</evidence>
<dbReference type="GO" id="GO:0032259">
    <property type="term" value="P:methylation"/>
    <property type="evidence" value="ECO:0007669"/>
    <property type="project" value="UniProtKB-KW"/>
</dbReference>
<keyword evidence="1 5" id="KW-0169">Cobalamin biosynthesis</keyword>
<name>A0ABT2N7H5_9CYAN</name>
<dbReference type="Gene3D" id="3.30.2110.10">
    <property type="entry name" value="CbiD-like"/>
    <property type="match status" value="1"/>
</dbReference>
<evidence type="ECO:0000256" key="1">
    <source>
        <dbReference type="ARBA" id="ARBA00022573"/>
    </source>
</evidence>
<dbReference type="InterPro" id="IPR036074">
    <property type="entry name" value="CbiD_sf"/>
</dbReference>
<dbReference type="PIRSF" id="PIRSF026782">
    <property type="entry name" value="CbiD"/>
    <property type="match status" value="1"/>
</dbReference>
<comment type="function">
    <text evidence="5">Catalyzes the methylation of C-1 in cobalt-precorrin-5B to form cobalt-precorrin-6A.</text>
</comment>
<keyword evidence="3 5" id="KW-0808">Transferase</keyword>
<dbReference type="PANTHER" id="PTHR35863">
    <property type="entry name" value="COBALT-PRECORRIN-5B C(1)-METHYLTRANSFERASE"/>
    <property type="match status" value="1"/>
</dbReference>
<sequence length="365" mass="38583">MAKTGYTLPVFAVAAAKAALMVLSPGAEAPKTVTLDLIPESGEIPIHQVAPLDATCALGITLSDPGDNLDLTRNTPIWAWVKWTPRQTQPLILEAGEGLGKTLTGEPAIYHYARQLFERNLFPLIPDDKTLSVSIILPEGRQLASRTSNAAFGILEGLALLGTSGISQPLSSADHLDEFRQDLQCKVKNSPHLTFCIGNNGLVVAQRLGIPESAIVQTGNWIGALLVEAGLQGAESIRLLGYQGKLIKLAGGIFNTSSHIADGKLEIISAAVVRAGGDMATVEAVLNAKTADAAYLEIKERGLAELVFNNLADKISQNAKNYVKKYADSALEIVTILFDRKGEIITQNNPSLGLGKGTGSRGSGG</sequence>
<dbReference type="EMBL" id="JAMXFA010000015">
    <property type="protein sequence ID" value="MCT7978649.1"/>
    <property type="molecule type" value="Genomic_DNA"/>
</dbReference>
<dbReference type="RefSeq" id="WP_261199327.1">
    <property type="nucleotide sequence ID" value="NZ_JAMXFA010000015.1"/>
</dbReference>
<protein>
    <recommendedName>
        <fullName evidence="5">Cobalt-precorrin-5B C(1)-methyltransferase</fullName>
        <ecNumber evidence="5">2.1.1.195</ecNumber>
    </recommendedName>
    <alternativeName>
        <fullName evidence="5">Cobalt-precorrin-6A synthase</fullName>
    </alternativeName>
</protein>
<keyword evidence="4 5" id="KW-0949">S-adenosyl-L-methionine</keyword>
<evidence type="ECO:0000256" key="2">
    <source>
        <dbReference type="ARBA" id="ARBA00022603"/>
    </source>
</evidence>
<dbReference type="GO" id="GO:0008168">
    <property type="term" value="F:methyltransferase activity"/>
    <property type="evidence" value="ECO:0007669"/>
    <property type="project" value="UniProtKB-KW"/>
</dbReference>
<feature type="signal peptide" evidence="6">
    <location>
        <begin position="1"/>
        <end position="29"/>
    </location>
</feature>
<dbReference type="PANTHER" id="PTHR35863:SF1">
    <property type="entry name" value="COBALT-PRECORRIN-5B C(1)-METHYLTRANSFERASE"/>
    <property type="match status" value="1"/>
</dbReference>
<evidence type="ECO:0000256" key="5">
    <source>
        <dbReference type="HAMAP-Rule" id="MF_00787"/>
    </source>
</evidence>
<evidence type="ECO:0000313" key="8">
    <source>
        <dbReference type="Proteomes" id="UP001525961"/>
    </source>
</evidence>
<feature type="chain" id="PRO_5045956830" description="Cobalt-precorrin-5B C(1)-methyltransferase" evidence="6">
    <location>
        <begin position="30"/>
        <end position="365"/>
    </location>
</feature>
<dbReference type="Proteomes" id="UP001525961">
    <property type="component" value="Unassembled WGS sequence"/>
</dbReference>
<dbReference type="NCBIfam" id="TIGR00312">
    <property type="entry name" value="cbiD"/>
    <property type="match status" value="1"/>
</dbReference>
<comment type="catalytic activity">
    <reaction evidence="5">
        <text>Co-precorrin-5B + S-adenosyl-L-methionine = Co-precorrin-6A + S-adenosyl-L-homocysteine</text>
        <dbReference type="Rhea" id="RHEA:26285"/>
        <dbReference type="ChEBI" id="CHEBI:57856"/>
        <dbReference type="ChEBI" id="CHEBI:59789"/>
        <dbReference type="ChEBI" id="CHEBI:60063"/>
        <dbReference type="ChEBI" id="CHEBI:60064"/>
        <dbReference type="EC" id="2.1.1.195"/>
    </reaction>
</comment>
<accession>A0ABT2N7H5</accession>
<dbReference type="SUPFAM" id="SSF111342">
    <property type="entry name" value="CbiD-like"/>
    <property type="match status" value="1"/>
</dbReference>
<comment type="pathway">
    <text evidence="5">Cofactor biosynthesis; adenosylcobalamin biosynthesis; cob(II)yrinate a,c-diamide from sirohydrochlorin (anaerobic route): step 6/10.</text>
</comment>
<comment type="similarity">
    <text evidence="5">Belongs to the CbiD family.</text>
</comment>
<evidence type="ECO:0000256" key="3">
    <source>
        <dbReference type="ARBA" id="ARBA00022679"/>
    </source>
</evidence>
<comment type="caution">
    <text evidence="7">The sequence shown here is derived from an EMBL/GenBank/DDBJ whole genome shotgun (WGS) entry which is preliminary data.</text>
</comment>
<keyword evidence="6" id="KW-0732">Signal</keyword>
<evidence type="ECO:0000256" key="4">
    <source>
        <dbReference type="ARBA" id="ARBA00022691"/>
    </source>
</evidence>
<dbReference type="EC" id="2.1.1.195" evidence="5"/>
<evidence type="ECO:0000256" key="6">
    <source>
        <dbReference type="SAM" id="SignalP"/>
    </source>
</evidence>